<evidence type="ECO:0000256" key="1">
    <source>
        <dbReference type="ARBA" id="ARBA00022741"/>
    </source>
</evidence>
<accession>A0ABT6VCP1</accession>
<organism evidence="12 13">
    <name type="scientific">Flavobacterium algoritolerans</name>
    <dbReference type="NCBI Taxonomy" id="3041254"/>
    <lineage>
        <taxon>Bacteria</taxon>
        <taxon>Pseudomonadati</taxon>
        <taxon>Bacteroidota</taxon>
        <taxon>Flavobacteriia</taxon>
        <taxon>Flavobacteriales</taxon>
        <taxon>Flavobacteriaceae</taxon>
        <taxon>Flavobacterium</taxon>
    </lineage>
</organism>
<evidence type="ECO:0000313" key="13">
    <source>
        <dbReference type="Proteomes" id="UP001243403"/>
    </source>
</evidence>
<dbReference type="Pfam" id="PF10137">
    <property type="entry name" value="CAP12-PCTIR_TIR"/>
    <property type="match status" value="1"/>
</dbReference>
<dbReference type="CDD" id="cd22659">
    <property type="entry name" value="STING_bact-like"/>
    <property type="match status" value="1"/>
</dbReference>
<feature type="domain" description="Prokaryotic STING" evidence="11">
    <location>
        <begin position="154"/>
        <end position="272"/>
    </location>
</feature>
<comment type="caution">
    <text evidence="12">The sequence shown here is derived from an EMBL/GenBank/DDBJ whole genome shotgun (WGS) entry which is preliminary data.</text>
</comment>
<comment type="catalytic activity">
    <reaction evidence="9">
        <text>NAD(+) + H2O = ADP-D-ribose + nicotinamide + H(+)</text>
        <dbReference type="Rhea" id="RHEA:16301"/>
        <dbReference type="ChEBI" id="CHEBI:15377"/>
        <dbReference type="ChEBI" id="CHEBI:15378"/>
        <dbReference type="ChEBI" id="CHEBI:17154"/>
        <dbReference type="ChEBI" id="CHEBI:57540"/>
        <dbReference type="ChEBI" id="CHEBI:57967"/>
        <dbReference type="EC" id="3.2.2.5"/>
    </reaction>
</comment>
<proteinExistence type="inferred from homology"/>
<evidence type="ECO:0000256" key="3">
    <source>
        <dbReference type="ARBA" id="ARBA00023118"/>
    </source>
</evidence>
<dbReference type="RefSeq" id="WP_282718414.1">
    <property type="nucleotide sequence ID" value="NZ_JASCRZ010000007.1"/>
</dbReference>
<dbReference type="EMBL" id="JASCRZ010000007">
    <property type="protein sequence ID" value="MDI5895975.1"/>
    <property type="molecule type" value="Genomic_DNA"/>
</dbReference>
<evidence type="ECO:0000256" key="9">
    <source>
        <dbReference type="ARBA" id="ARBA00049230"/>
    </source>
</evidence>
<evidence type="ECO:0000256" key="4">
    <source>
        <dbReference type="ARBA" id="ARBA00034315"/>
    </source>
</evidence>
<keyword evidence="13" id="KW-1185">Reference proteome</keyword>
<gene>
    <name evidence="12" type="ORF">QLS65_13840</name>
</gene>
<comment type="similarity">
    <text evidence="4">In the C-terminal section; belongs to the bacterial STING family.</text>
</comment>
<keyword evidence="3" id="KW-0051">Antiviral defense</keyword>
<evidence type="ECO:0000259" key="11">
    <source>
        <dbReference type="Pfam" id="PF20300"/>
    </source>
</evidence>
<dbReference type="InterPro" id="IPR046876">
    <property type="entry name" value="Prok_STING"/>
</dbReference>
<sequence>MKRKIFIGSSAEGIKIANQVKDQINIELGDWIECETWGDGKVFSLNGGTLESLVKASRKYDYGIMLASKDDVLIKRMKIFNVMRDNVLFEMGLFLGSLGLQRAFLITHDRTSLPSDFNGVTVVKYNDKNISTTIANVISEIKKTKESFNLKPVPSAALALGYFQSFIMPFAKKHYQLSPTFQIKILIPKNISDVNAKITKYKTENESIQTTGDRPIAFQYKNEQNKYWDIPTTLQTIDNLMDYFVPSSELGINIEKVEWIQHELRNFKGTLETLISKNGAYDDNIIIDYL</sequence>
<dbReference type="EC" id="3.2.2.5" evidence="5"/>
<keyword evidence="1" id="KW-0547">Nucleotide-binding</keyword>
<feature type="domain" description="CD-NTase-associated protein 12/Pycsar effector protein TIR" evidence="10">
    <location>
        <begin position="4"/>
        <end position="126"/>
    </location>
</feature>
<keyword evidence="2" id="KW-0378">Hydrolase</keyword>
<name>A0ABT6VCP1_9FLAO</name>
<reference evidence="12 13" key="1">
    <citation type="submission" date="2023-04" db="EMBL/GenBank/DDBJ databases">
        <title>Two novel species of Flavobacterium.</title>
        <authorList>
            <person name="Liu Q."/>
            <person name="Xin Y.-H."/>
        </authorList>
    </citation>
    <scope>NUCLEOTIDE SEQUENCE [LARGE SCALE GENOMIC DNA]</scope>
    <source>
        <strain evidence="12 13">LB1P51</strain>
    </source>
</reference>
<evidence type="ECO:0000256" key="8">
    <source>
        <dbReference type="ARBA" id="ARBA00034366"/>
    </source>
</evidence>
<evidence type="ECO:0000256" key="2">
    <source>
        <dbReference type="ARBA" id="ARBA00022801"/>
    </source>
</evidence>
<evidence type="ECO:0000256" key="7">
    <source>
        <dbReference type="ARBA" id="ARBA00034355"/>
    </source>
</evidence>
<evidence type="ECO:0000256" key="5">
    <source>
        <dbReference type="ARBA" id="ARBA00034327"/>
    </source>
</evidence>
<evidence type="ECO:0000313" key="12">
    <source>
        <dbReference type="EMBL" id="MDI5895975.1"/>
    </source>
</evidence>
<evidence type="ECO:0000259" key="10">
    <source>
        <dbReference type="Pfam" id="PF10137"/>
    </source>
</evidence>
<dbReference type="Proteomes" id="UP001243403">
    <property type="component" value="Unassembled WGS sequence"/>
</dbReference>
<protein>
    <recommendedName>
        <fullName evidence="6">CD-NTase-associated protein 12</fullName>
        <ecNumber evidence="5">3.2.2.5</ecNumber>
    </recommendedName>
    <alternativeName>
        <fullName evidence="7">NAD(+) hydrolase</fullName>
    </alternativeName>
    <alternativeName>
        <fullName evidence="8">TIR-STING</fullName>
    </alternativeName>
</protein>
<evidence type="ECO:0000256" key="6">
    <source>
        <dbReference type="ARBA" id="ARBA00034339"/>
    </source>
</evidence>
<dbReference type="InterPro" id="IPR019302">
    <property type="entry name" value="CAP12/PCTIR_TIR_dom"/>
</dbReference>
<dbReference type="Pfam" id="PF20300">
    <property type="entry name" value="prok_STING"/>
    <property type="match status" value="1"/>
</dbReference>